<evidence type="ECO:0000259" key="2">
    <source>
        <dbReference type="Pfam" id="PF02174"/>
    </source>
</evidence>
<dbReference type="InterPro" id="IPR037746">
    <property type="entry name" value="Dok-7"/>
</dbReference>
<feature type="compositionally biased region" description="Low complexity" evidence="1">
    <location>
        <begin position="458"/>
        <end position="469"/>
    </location>
</feature>
<gene>
    <name evidence="3" type="ORF">ANANG_G00134700</name>
</gene>
<evidence type="ECO:0000313" key="4">
    <source>
        <dbReference type="Proteomes" id="UP001044222"/>
    </source>
</evidence>
<protein>
    <recommendedName>
        <fullName evidence="2">IRS-type PTB domain-containing protein</fullName>
    </recommendedName>
</protein>
<feature type="compositionally biased region" description="Low complexity" evidence="1">
    <location>
        <begin position="300"/>
        <end position="309"/>
    </location>
</feature>
<dbReference type="InterPro" id="IPR011993">
    <property type="entry name" value="PH-like_dom_sf"/>
</dbReference>
<dbReference type="InterPro" id="IPR002404">
    <property type="entry name" value="IRS_PTB"/>
</dbReference>
<comment type="caution">
    <text evidence="3">The sequence shown here is derived from an EMBL/GenBank/DDBJ whole genome shotgun (WGS) entry which is preliminary data.</text>
</comment>
<organism evidence="3 4">
    <name type="scientific">Anguilla anguilla</name>
    <name type="common">European freshwater eel</name>
    <name type="synonym">Muraena anguilla</name>
    <dbReference type="NCBI Taxonomy" id="7936"/>
    <lineage>
        <taxon>Eukaryota</taxon>
        <taxon>Metazoa</taxon>
        <taxon>Chordata</taxon>
        <taxon>Craniata</taxon>
        <taxon>Vertebrata</taxon>
        <taxon>Euteleostomi</taxon>
        <taxon>Actinopterygii</taxon>
        <taxon>Neopterygii</taxon>
        <taxon>Teleostei</taxon>
        <taxon>Anguilliformes</taxon>
        <taxon>Anguillidae</taxon>
        <taxon>Anguilla</taxon>
    </lineage>
</organism>
<accession>A0A9D3MFS1</accession>
<dbReference type="AlphaFoldDB" id="A0A9D3MFS1"/>
<feature type="compositionally biased region" description="Low complexity" evidence="1">
    <location>
        <begin position="251"/>
        <end position="266"/>
    </location>
</feature>
<dbReference type="SUPFAM" id="SSF50729">
    <property type="entry name" value="PH domain-like"/>
    <property type="match status" value="2"/>
</dbReference>
<dbReference type="Gene3D" id="2.30.29.30">
    <property type="entry name" value="Pleckstrin-homology domain (PH domain)/Phosphotyrosine-binding domain (PTB)"/>
    <property type="match status" value="2"/>
</dbReference>
<proteinExistence type="predicted"/>
<dbReference type="PANTHER" id="PTHR21636">
    <property type="entry name" value="PROTEIN DOK-7"/>
    <property type="match status" value="1"/>
</dbReference>
<dbReference type="EMBL" id="JAFIRN010000007">
    <property type="protein sequence ID" value="KAG5845048.1"/>
    <property type="molecule type" value="Genomic_DNA"/>
</dbReference>
<reference evidence="3" key="1">
    <citation type="submission" date="2021-01" db="EMBL/GenBank/DDBJ databases">
        <title>A chromosome-scale assembly of European eel, Anguilla anguilla.</title>
        <authorList>
            <person name="Henkel C."/>
            <person name="Jong-Raadsen S.A."/>
            <person name="Dufour S."/>
            <person name="Weltzien F.-A."/>
            <person name="Palstra A.P."/>
            <person name="Pelster B."/>
            <person name="Spaink H.P."/>
            <person name="Van Den Thillart G.E."/>
            <person name="Jansen H."/>
            <person name="Zahm M."/>
            <person name="Klopp C."/>
            <person name="Cedric C."/>
            <person name="Louis A."/>
            <person name="Berthelot C."/>
            <person name="Parey E."/>
            <person name="Roest Crollius H."/>
            <person name="Montfort J."/>
            <person name="Robinson-Rechavi M."/>
            <person name="Bucao C."/>
            <person name="Bouchez O."/>
            <person name="Gislard M."/>
            <person name="Lluch J."/>
            <person name="Milhes M."/>
            <person name="Lampietro C."/>
            <person name="Lopez Roques C."/>
            <person name="Donnadieu C."/>
            <person name="Braasch I."/>
            <person name="Desvignes T."/>
            <person name="Postlethwait J."/>
            <person name="Bobe J."/>
            <person name="Guiguen Y."/>
            <person name="Dirks R."/>
        </authorList>
    </citation>
    <scope>NUCLEOTIDE SEQUENCE</scope>
    <source>
        <strain evidence="3">Tag_6206</strain>
        <tissue evidence="3">Liver</tissue>
    </source>
</reference>
<dbReference type="Proteomes" id="UP001044222">
    <property type="component" value="Chromosome 7"/>
</dbReference>
<sequence>MTDVVVVEGQVKLRDGKKWKSRWVTLRKPSPVADCLVLQAHKDKSDKANGRRERWSVTLEDICGLEPGLSLEGVAYTLSVVCLSQAVVLGFDSKEALLAWDIRICYCLGKLDSGPATLHLCNNLLAITRDVPPAVIGQWNLPDLRRYGAVPNGFVFEGGTRCGYWTGVFFLSCVEGKQISFLFDCIVRGISPTRVPLGLRPVLPDPSASPAYLEERLDREAQELEKRLSLLSPDSQQSTTASSMGGDDRSISSSSDTSDSQSDTSIGSRLAVWAEPVMSPAPVEPPVAPADTDRAPSAERPCAVVGGVVRPPPRPPCSRRLHEIGRQSSSDSGIATGSHSSYSGSFSSYAGSLDIGRGDEFGSLPALPPNLLPDLDLCTCPRDPDSEYQVPCSLRALYDRPRSLFPNRIPPQDQPTPSPLSPEPAGGSREPGEAGADPIPAVPSPEKQGQAPGPESGETPPSAEEATPPWEFPHPAALRSLFAPCPLCGGHE</sequence>
<dbReference type="GO" id="GO:0007528">
    <property type="term" value="P:neuromuscular junction development"/>
    <property type="evidence" value="ECO:0007669"/>
    <property type="project" value="TreeGrafter"/>
</dbReference>
<dbReference type="GO" id="GO:0019901">
    <property type="term" value="F:protein kinase binding"/>
    <property type="evidence" value="ECO:0007669"/>
    <property type="project" value="InterPro"/>
</dbReference>
<dbReference type="SMART" id="SM01244">
    <property type="entry name" value="IRS"/>
    <property type="match status" value="1"/>
</dbReference>
<dbReference type="PANTHER" id="PTHR21636:SF2">
    <property type="entry name" value="PROTEIN DOK-7"/>
    <property type="match status" value="1"/>
</dbReference>
<feature type="domain" description="IRS-type PTB" evidence="2">
    <location>
        <begin position="117"/>
        <end position="183"/>
    </location>
</feature>
<feature type="region of interest" description="Disordered" evidence="1">
    <location>
        <begin position="279"/>
        <end position="342"/>
    </location>
</feature>
<name>A0A9D3MFS1_ANGAN</name>
<evidence type="ECO:0000313" key="3">
    <source>
        <dbReference type="EMBL" id="KAG5845048.1"/>
    </source>
</evidence>
<feature type="compositionally biased region" description="Pro residues" evidence="1">
    <location>
        <begin position="408"/>
        <end position="422"/>
    </location>
</feature>
<feature type="compositionally biased region" description="Polar residues" evidence="1">
    <location>
        <begin position="326"/>
        <end position="335"/>
    </location>
</feature>
<evidence type="ECO:0000256" key="1">
    <source>
        <dbReference type="SAM" id="MobiDB-lite"/>
    </source>
</evidence>
<keyword evidence="4" id="KW-1185">Reference proteome</keyword>
<feature type="region of interest" description="Disordered" evidence="1">
    <location>
        <begin position="403"/>
        <end position="475"/>
    </location>
</feature>
<feature type="region of interest" description="Disordered" evidence="1">
    <location>
        <begin position="227"/>
        <end position="266"/>
    </location>
</feature>
<dbReference type="Pfam" id="PF02174">
    <property type="entry name" value="IRS"/>
    <property type="match status" value="1"/>
</dbReference>
<feature type="compositionally biased region" description="Polar residues" evidence="1">
    <location>
        <begin position="232"/>
        <end position="241"/>
    </location>
</feature>
<feature type="non-terminal residue" evidence="3">
    <location>
        <position position="492"/>
    </location>
</feature>